<evidence type="ECO:0000313" key="5">
    <source>
        <dbReference type="EMBL" id="KYP49588.1"/>
    </source>
</evidence>
<dbReference type="Pfam" id="PF25597">
    <property type="entry name" value="SH3_retrovirus"/>
    <property type="match status" value="1"/>
</dbReference>
<dbReference type="Pfam" id="PF07727">
    <property type="entry name" value="RVT_2"/>
    <property type="match status" value="1"/>
</dbReference>
<evidence type="ECO:0000259" key="4">
    <source>
        <dbReference type="Pfam" id="PF25597"/>
    </source>
</evidence>
<gene>
    <name evidence="5" type="ORF">KK1_028672</name>
</gene>
<dbReference type="InterPro" id="IPR039537">
    <property type="entry name" value="Retrotran_Ty1/copia-like"/>
</dbReference>
<dbReference type="InterPro" id="IPR043502">
    <property type="entry name" value="DNA/RNA_pol_sf"/>
</dbReference>
<organism evidence="5 6">
    <name type="scientific">Cajanus cajan</name>
    <name type="common">Pigeon pea</name>
    <name type="synonym">Cajanus indicus</name>
    <dbReference type="NCBI Taxonomy" id="3821"/>
    <lineage>
        <taxon>Eukaryota</taxon>
        <taxon>Viridiplantae</taxon>
        <taxon>Streptophyta</taxon>
        <taxon>Embryophyta</taxon>
        <taxon>Tracheophyta</taxon>
        <taxon>Spermatophyta</taxon>
        <taxon>Magnoliopsida</taxon>
        <taxon>eudicotyledons</taxon>
        <taxon>Gunneridae</taxon>
        <taxon>Pentapetalae</taxon>
        <taxon>rosids</taxon>
        <taxon>fabids</taxon>
        <taxon>Fabales</taxon>
        <taxon>Fabaceae</taxon>
        <taxon>Papilionoideae</taxon>
        <taxon>50 kb inversion clade</taxon>
        <taxon>NPAAA clade</taxon>
        <taxon>indigoferoid/millettioid clade</taxon>
        <taxon>Phaseoleae</taxon>
        <taxon>Cajanus</taxon>
    </lineage>
</organism>
<evidence type="ECO:0000313" key="6">
    <source>
        <dbReference type="Proteomes" id="UP000075243"/>
    </source>
</evidence>
<dbReference type="PANTHER" id="PTHR42648">
    <property type="entry name" value="TRANSPOSASE, PUTATIVE-RELATED"/>
    <property type="match status" value="1"/>
</dbReference>
<dbReference type="InterPro" id="IPR057670">
    <property type="entry name" value="SH3_retrovirus"/>
</dbReference>
<name>A0A151S498_CAJCA</name>
<evidence type="ECO:0000256" key="1">
    <source>
        <dbReference type="ARBA" id="ARBA00022723"/>
    </source>
</evidence>
<proteinExistence type="predicted"/>
<dbReference type="SUPFAM" id="SSF53098">
    <property type="entry name" value="Ribonuclease H-like"/>
    <property type="match status" value="1"/>
</dbReference>
<keyword evidence="1" id="KW-0479">Metal-binding</keyword>
<evidence type="ECO:0000256" key="2">
    <source>
        <dbReference type="ARBA" id="ARBA00022801"/>
    </source>
</evidence>
<keyword evidence="6" id="KW-1185">Reference proteome</keyword>
<dbReference type="PANTHER" id="PTHR42648:SF18">
    <property type="entry name" value="RETROTRANSPOSON, UNCLASSIFIED-LIKE PROTEIN"/>
    <property type="match status" value="1"/>
</dbReference>
<dbReference type="AlphaFoldDB" id="A0A151S498"/>
<dbReference type="InterPro" id="IPR013103">
    <property type="entry name" value="RVT_2"/>
</dbReference>
<dbReference type="Proteomes" id="UP000075243">
    <property type="component" value="Unassembled WGS sequence"/>
</dbReference>
<keyword evidence="2" id="KW-0378">Hydrolase</keyword>
<dbReference type="SUPFAM" id="SSF56672">
    <property type="entry name" value="DNA/RNA polymerases"/>
    <property type="match status" value="1"/>
</dbReference>
<reference evidence="5" key="1">
    <citation type="journal article" date="2012" name="Nat. Biotechnol.">
        <title>Draft genome sequence of pigeonpea (Cajanus cajan), an orphan legume crop of resource-poor farmers.</title>
        <authorList>
            <person name="Varshney R.K."/>
            <person name="Chen W."/>
            <person name="Li Y."/>
            <person name="Bharti A.K."/>
            <person name="Saxena R.K."/>
            <person name="Schlueter J.A."/>
            <person name="Donoghue M.T."/>
            <person name="Azam S."/>
            <person name="Fan G."/>
            <person name="Whaley A.M."/>
            <person name="Farmer A.D."/>
            <person name="Sheridan J."/>
            <person name="Iwata A."/>
            <person name="Tuteja R."/>
            <person name="Penmetsa R.V."/>
            <person name="Wu W."/>
            <person name="Upadhyaya H.D."/>
            <person name="Yang S.P."/>
            <person name="Shah T."/>
            <person name="Saxena K.B."/>
            <person name="Michael T."/>
            <person name="McCombie W.R."/>
            <person name="Yang B."/>
            <person name="Zhang G."/>
            <person name="Yang H."/>
            <person name="Wang J."/>
            <person name="Spillane C."/>
            <person name="Cook D.R."/>
            <person name="May G.D."/>
            <person name="Xu X."/>
            <person name="Jackson S.A."/>
        </authorList>
    </citation>
    <scope>NUCLEOTIDE SEQUENCE [LARGE SCALE GENOMIC DNA]</scope>
</reference>
<dbReference type="Gramene" id="C.cajan_27378.t">
    <property type="protein sequence ID" value="C.cajan_27378.t"/>
    <property type="gene ID" value="C.cajan_27378"/>
</dbReference>
<dbReference type="EMBL" id="KQ483473">
    <property type="protein sequence ID" value="KYP49588.1"/>
    <property type="molecule type" value="Genomic_DNA"/>
</dbReference>
<feature type="domain" description="Retroviral polymerase SH3-like" evidence="4">
    <location>
        <begin position="56"/>
        <end position="109"/>
    </location>
</feature>
<protein>
    <submittedName>
        <fullName evidence="5">Retrovirus-related Pol polyprotein from transposon TNT 1-94</fullName>
    </submittedName>
</protein>
<dbReference type="GO" id="GO:0016787">
    <property type="term" value="F:hydrolase activity"/>
    <property type="evidence" value="ECO:0007669"/>
    <property type="project" value="UniProtKB-KW"/>
</dbReference>
<feature type="non-terminal residue" evidence="5">
    <location>
        <position position="1"/>
    </location>
</feature>
<evidence type="ECO:0000259" key="3">
    <source>
        <dbReference type="Pfam" id="PF07727"/>
    </source>
</evidence>
<feature type="domain" description="Reverse transcriptase Ty1/copia-type" evidence="3">
    <location>
        <begin position="172"/>
        <end position="338"/>
    </location>
</feature>
<sequence length="340" mass="39075">KSFWAEAVNTSIYLLNLLPTKALKGKIPFEAWHGRKPSMEHLKVFGCVLCSCSRMKRDKLDQKSKVGVFLGYNNNSKGYRIYNPTSKKILVSRNVKFDELSRWNWEKPKAEASSKRQLEVDNIQEQNLESEEENLDDDADSPVRGTSDLAEIYERCNVVALEPKGYTEADELEDKPTNQKVIGLKWVYRTKLNYDGSVNKLKARLVVKGDTFARVARHDTIRILVALAAKLGWKIYHFDVKSTFLNGLLEEDIYVDQPEGFQVKGSENKVYKLHKALYGLKQAPRAWYTRIDNYLLQKGFDRSENEATLYVKRSKNEMQLIISLYVDDMLVIGSDSTIQA</sequence>
<accession>A0A151S498</accession>
<dbReference type="GO" id="GO:0046872">
    <property type="term" value="F:metal ion binding"/>
    <property type="evidence" value="ECO:0007669"/>
    <property type="project" value="UniProtKB-KW"/>
</dbReference>
<dbReference type="InterPro" id="IPR012337">
    <property type="entry name" value="RNaseH-like_sf"/>
</dbReference>